<comment type="similarity">
    <text evidence="4 10">Belongs to the NAD(P)-dependent epimerase/dehydratase family.</text>
</comment>
<dbReference type="NCBIfam" id="TIGR01179">
    <property type="entry name" value="galE"/>
    <property type="match status" value="1"/>
</dbReference>
<organism evidence="12 13">
    <name type="scientific">Bdellovibrio reynosensis</name>
    <dbReference type="NCBI Taxonomy" id="2835041"/>
    <lineage>
        <taxon>Bacteria</taxon>
        <taxon>Pseudomonadati</taxon>
        <taxon>Bdellovibrionota</taxon>
        <taxon>Bdellovibrionia</taxon>
        <taxon>Bdellovibrionales</taxon>
        <taxon>Pseudobdellovibrionaceae</taxon>
        <taxon>Bdellovibrio</taxon>
    </lineage>
</organism>
<name>A0ABY4C8J6_9BACT</name>
<evidence type="ECO:0000256" key="3">
    <source>
        <dbReference type="ARBA" id="ARBA00004947"/>
    </source>
</evidence>
<dbReference type="SUPFAM" id="SSF51735">
    <property type="entry name" value="NAD(P)-binding Rossmann-fold domains"/>
    <property type="match status" value="1"/>
</dbReference>
<protein>
    <recommendedName>
        <fullName evidence="6 10">UDP-glucose 4-epimerase</fullName>
        <ecNumber evidence="5 10">5.1.3.2</ecNumber>
    </recommendedName>
</protein>
<dbReference type="Pfam" id="PF01370">
    <property type="entry name" value="Epimerase"/>
    <property type="match status" value="1"/>
</dbReference>
<dbReference type="InterPro" id="IPR005886">
    <property type="entry name" value="UDP_G4E"/>
</dbReference>
<evidence type="ECO:0000256" key="5">
    <source>
        <dbReference type="ARBA" id="ARBA00013189"/>
    </source>
</evidence>
<dbReference type="PANTHER" id="PTHR43725">
    <property type="entry name" value="UDP-GLUCOSE 4-EPIMERASE"/>
    <property type="match status" value="1"/>
</dbReference>
<evidence type="ECO:0000256" key="1">
    <source>
        <dbReference type="ARBA" id="ARBA00000083"/>
    </source>
</evidence>
<evidence type="ECO:0000256" key="2">
    <source>
        <dbReference type="ARBA" id="ARBA00001911"/>
    </source>
</evidence>
<keyword evidence="7 10" id="KW-0520">NAD</keyword>
<evidence type="ECO:0000259" key="11">
    <source>
        <dbReference type="Pfam" id="PF01370"/>
    </source>
</evidence>
<comment type="pathway">
    <text evidence="3 10">Carbohydrate metabolism; galactose metabolism.</text>
</comment>
<dbReference type="GO" id="GO:0003978">
    <property type="term" value="F:UDP-glucose 4-epimerase activity"/>
    <property type="evidence" value="ECO:0007669"/>
    <property type="project" value="UniProtKB-EC"/>
</dbReference>
<feature type="domain" description="NAD-dependent epimerase/dehydratase" evidence="11">
    <location>
        <begin position="3"/>
        <end position="251"/>
    </location>
</feature>
<dbReference type="Gene3D" id="3.40.50.720">
    <property type="entry name" value="NAD(P)-binding Rossmann-like Domain"/>
    <property type="match status" value="1"/>
</dbReference>
<evidence type="ECO:0000256" key="6">
    <source>
        <dbReference type="ARBA" id="ARBA00018569"/>
    </source>
</evidence>
<evidence type="ECO:0000256" key="9">
    <source>
        <dbReference type="ARBA" id="ARBA00023277"/>
    </source>
</evidence>
<accession>A0ABY4C8J6</accession>
<comment type="cofactor">
    <cofactor evidence="2 10">
        <name>NAD(+)</name>
        <dbReference type="ChEBI" id="CHEBI:57540"/>
    </cofactor>
</comment>
<evidence type="ECO:0000256" key="7">
    <source>
        <dbReference type="ARBA" id="ARBA00023027"/>
    </source>
</evidence>
<proteinExistence type="inferred from homology"/>
<dbReference type="Proteomes" id="UP000830116">
    <property type="component" value="Chromosome"/>
</dbReference>
<sequence length="342" mass="37994">MKVLVTGGAGYIGSHAVRELILAGHQVIVLDDLSQGHRRAVHPDAIFIRGSTSNPEMLARTMGLYGIEAVMHFAAHIEVAESVAHPKKYYQNNLSNTLNLLQAMVDLKIRKLVFSSTAAVYGEPQTELLEEDHPRSPLNPYGRSKMMSEMVIEDFCKSYGMHATVLRYFNVAGATPSAVIGEDHRPETHLIPKILKAALTSNPEVKIYGTDYPTFDGTCVRDYVHVVDLARAHVCALEGLNNGISGTFNIGSEKGFSVRQVIQSCEKITGKKLIVKEEGRRPGDPAILVASSQKTEKVLGWERLYPDLDTIIKHAWQWHSSHPEGYADILPEQEFQFYQISN</sequence>
<dbReference type="RefSeq" id="WP_243537745.1">
    <property type="nucleotide sequence ID" value="NZ_CP093442.1"/>
</dbReference>
<comment type="catalytic activity">
    <reaction evidence="1 10">
        <text>UDP-alpha-D-glucose = UDP-alpha-D-galactose</text>
        <dbReference type="Rhea" id="RHEA:22168"/>
        <dbReference type="ChEBI" id="CHEBI:58885"/>
        <dbReference type="ChEBI" id="CHEBI:66914"/>
        <dbReference type="EC" id="5.1.3.2"/>
    </reaction>
</comment>
<reference evidence="12" key="1">
    <citation type="submission" date="2022-03" db="EMBL/GenBank/DDBJ databases">
        <title>Genome Identification and Characterization of new species Bdellovibrio reynosense LBG001 sp. nov. from a Mexico soil sample.</title>
        <authorList>
            <person name="Camilli A."/>
            <person name="Ajao Y."/>
            <person name="Guo X."/>
        </authorList>
    </citation>
    <scope>NUCLEOTIDE SEQUENCE</scope>
    <source>
        <strain evidence="12">LBG001</strain>
    </source>
</reference>
<dbReference type="EC" id="5.1.3.2" evidence="5 10"/>
<dbReference type="Gene3D" id="3.90.25.10">
    <property type="entry name" value="UDP-galactose 4-epimerase, domain 1"/>
    <property type="match status" value="1"/>
</dbReference>
<comment type="subunit">
    <text evidence="10">Homodimer.</text>
</comment>
<dbReference type="InterPro" id="IPR036291">
    <property type="entry name" value="NAD(P)-bd_dom_sf"/>
</dbReference>
<evidence type="ECO:0000256" key="8">
    <source>
        <dbReference type="ARBA" id="ARBA00023235"/>
    </source>
</evidence>
<dbReference type="CDD" id="cd05247">
    <property type="entry name" value="UDP_G4E_1_SDR_e"/>
    <property type="match status" value="1"/>
</dbReference>
<evidence type="ECO:0000256" key="10">
    <source>
        <dbReference type="RuleBase" id="RU366046"/>
    </source>
</evidence>
<dbReference type="InterPro" id="IPR001509">
    <property type="entry name" value="Epimerase_deHydtase"/>
</dbReference>
<keyword evidence="9 10" id="KW-0119">Carbohydrate metabolism</keyword>
<dbReference type="EMBL" id="CP093442">
    <property type="protein sequence ID" value="UOF01313.1"/>
    <property type="molecule type" value="Genomic_DNA"/>
</dbReference>
<evidence type="ECO:0000256" key="4">
    <source>
        <dbReference type="ARBA" id="ARBA00007637"/>
    </source>
</evidence>
<evidence type="ECO:0000313" key="13">
    <source>
        <dbReference type="Proteomes" id="UP000830116"/>
    </source>
</evidence>
<evidence type="ECO:0000313" key="12">
    <source>
        <dbReference type="EMBL" id="UOF01313.1"/>
    </source>
</evidence>
<gene>
    <name evidence="12" type="primary">galE</name>
    <name evidence="12" type="ORF">MNR06_16585</name>
</gene>
<keyword evidence="8 10" id="KW-0413">Isomerase</keyword>
<dbReference type="PANTHER" id="PTHR43725:SF53">
    <property type="entry name" value="UDP-ARABINOSE 4-EPIMERASE 1"/>
    <property type="match status" value="1"/>
</dbReference>
<keyword evidence="13" id="KW-1185">Reference proteome</keyword>